<dbReference type="NCBIfam" id="NF003767">
    <property type="entry name" value="PRK05363.1"/>
    <property type="match status" value="1"/>
</dbReference>
<comment type="subunit">
    <text evidence="5">Heterodimer of a catalytic subunit (MsrP) and a heme-binding subunit (MsrQ).</text>
</comment>
<accession>A0ABU1UV79</accession>
<comment type="catalytic activity">
    <reaction evidence="5">
        <text>L-methionyl-[protein] + a quinone + H2O = L-methionyl-(R)-S-oxide-[protein] + a quinol</text>
        <dbReference type="Rhea" id="RHEA:51296"/>
        <dbReference type="Rhea" id="RHEA-COMP:12313"/>
        <dbReference type="Rhea" id="RHEA-COMP:12314"/>
        <dbReference type="ChEBI" id="CHEBI:15377"/>
        <dbReference type="ChEBI" id="CHEBI:16044"/>
        <dbReference type="ChEBI" id="CHEBI:24646"/>
        <dbReference type="ChEBI" id="CHEBI:45764"/>
        <dbReference type="ChEBI" id="CHEBI:132124"/>
    </reaction>
</comment>
<dbReference type="Pfam" id="PF00174">
    <property type="entry name" value="Oxidored_molyb"/>
    <property type="match status" value="1"/>
</dbReference>
<evidence type="ECO:0000313" key="7">
    <source>
        <dbReference type="EMBL" id="MDR7089082.1"/>
    </source>
</evidence>
<dbReference type="InterPro" id="IPR000572">
    <property type="entry name" value="OxRdtase_Mopterin-bd_dom"/>
</dbReference>
<protein>
    <recommendedName>
        <fullName evidence="5">Protein-methionine-sulfoxide reductase catalytic subunit MsrP</fullName>
        <ecNumber evidence="5">1.8.5.-</ecNumber>
    </recommendedName>
</protein>
<dbReference type="Gene3D" id="3.90.420.10">
    <property type="entry name" value="Oxidoreductase, molybdopterin-binding domain"/>
    <property type="match status" value="1"/>
</dbReference>
<name>A0ABU1UV79_9GAMM</name>
<dbReference type="InterPro" id="IPR022867">
    <property type="entry name" value="MsrP"/>
</dbReference>
<evidence type="ECO:0000256" key="1">
    <source>
        <dbReference type="ARBA" id="ARBA00022505"/>
    </source>
</evidence>
<comment type="catalytic activity">
    <reaction evidence="5">
        <text>L-methionyl-[protein] + a quinone + H2O = L-methionyl-(S)-S-oxide-[protein] + a quinol</text>
        <dbReference type="Rhea" id="RHEA:51292"/>
        <dbReference type="Rhea" id="RHEA-COMP:12313"/>
        <dbReference type="Rhea" id="RHEA-COMP:12315"/>
        <dbReference type="ChEBI" id="CHEBI:15377"/>
        <dbReference type="ChEBI" id="CHEBI:16044"/>
        <dbReference type="ChEBI" id="CHEBI:24646"/>
        <dbReference type="ChEBI" id="CHEBI:44120"/>
        <dbReference type="ChEBI" id="CHEBI:132124"/>
    </reaction>
</comment>
<comment type="similarity">
    <text evidence="5">Belongs to the MsrP family.</text>
</comment>
<evidence type="ECO:0000313" key="8">
    <source>
        <dbReference type="Proteomes" id="UP001253595"/>
    </source>
</evidence>
<dbReference type="Proteomes" id="UP001253595">
    <property type="component" value="Unassembled WGS sequence"/>
</dbReference>
<proteinExistence type="inferred from homology"/>
<reference evidence="7 8" key="1">
    <citation type="submission" date="2023-07" db="EMBL/GenBank/DDBJ databases">
        <title>Sorghum-associated microbial communities from plants grown in Nebraska, USA.</title>
        <authorList>
            <person name="Schachtman D."/>
        </authorList>
    </citation>
    <scope>NUCLEOTIDE SEQUENCE [LARGE SCALE GENOMIC DNA]</scope>
    <source>
        <strain evidence="7 8">BE190</strain>
    </source>
</reference>
<organism evidence="7 8">
    <name type="scientific">Cellvibrio fibrivorans</name>
    <dbReference type="NCBI Taxonomy" id="126350"/>
    <lineage>
        <taxon>Bacteria</taxon>
        <taxon>Pseudomonadati</taxon>
        <taxon>Pseudomonadota</taxon>
        <taxon>Gammaproteobacteria</taxon>
        <taxon>Cellvibrionales</taxon>
        <taxon>Cellvibrionaceae</taxon>
        <taxon>Cellvibrio</taxon>
    </lineage>
</organism>
<feature type="binding site" evidence="5">
    <location>
        <position position="164"/>
    </location>
    <ligand>
        <name>Mo-molybdopterin</name>
        <dbReference type="ChEBI" id="CHEBI:71302"/>
    </ligand>
    <ligandPart>
        <name>Mo</name>
        <dbReference type="ChEBI" id="CHEBI:28685"/>
    </ligandPart>
</feature>
<feature type="binding site" evidence="5">
    <location>
        <begin position="265"/>
        <end position="267"/>
    </location>
    <ligand>
        <name>Mo-molybdopterin</name>
        <dbReference type="ChEBI" id="CHEBI:71302"/>
    </ligand>
</feature>
<keyword evidence="1 5" id="KW-0500">Molybdenum</keyword>
<keyword evidence="3 5" id="KW-0732">Signal</keyword>
<comment type="caution">
    <text evidence="7">The sequence shown here is derived from an EMBL/GenBank/DDBJ whole genome shotgun (WGS) entry which is preliminary data.</text>
</comment>
<feature type="binding site" evidence="5">
    <location>
        <position position="254"/>
    </location>
    <ligand>
        <name>Mo-molybdopterin</name>
        <dbReference type="ChEBI" id="CHEBI:71302"/>
    </ligand>
</feature>
<dbReference type="EMBL" id="JAVDVX010000002">
    <property type="protein sequence ID" value="MDR7089082.1"/>
    <property type="molecule type" value="Genomic_DNA"/>
</dbReference>
<dbReference type="EC" id="1.8.5.-" evidence="5"/>
<evidence type="ECO:0000256" key="2">
    <source>
        <dbReference type="ARBA" id="ARBA00022723"/>
    </source>
</evidence>
<feature type="domain" description="Oxidoreductase molybdopterin-binding" evidence="6">
    <location>
        <begin position="125"/>
        <end position="283"/>
    </location>
</feature>
<dbReference type="HAMAP" id="MF_01206">
    <property type="entry name" value="MsrP"/>
    <property type="match status" value="1"/>
</dbReference>
<feature type="binding site" evidence="5">
    <location>
        <position position="249"/>
    </location>
    <ligand>
        <name>Mo-molybdopterin</name>
        <dbReference type="ChEBI" id="CHEBI:71302"/>
    </ligand>
</feature>
<evidence type="ECO:0000256" key="4">
    <source>
        <dbReference type="ARBA" id="ARBA00023002"/>
    </source>
</evidence>
<keyword evidence="8" id="KW-1185">Reference proteome</keyword>
<evidence type="ECO:0000256" key="3">
    <source>
        <dbReference type="ARBA" id="ARBA00022729"/>
    </source>
</evidence>
<dbReference type="PANTHER" id="PTHR43032">
    <property type="entry name" value="PROTEIN-METHIONINE-SULFOXIDE REDUCTASE"/>
    <property type="match status" value="1"/>
</dbReference>
<keyword evidence="2 5" id="KW-0479">Metal-binding</keyword>
<feature type="binding site" evidence="5">
    <location>
        <position position="199"/>
    </location>
    <ligand>
        <name>Mo-molybdopterin</name>
        <dbReference type="ChEBI" id="CHEBI:71302"/>
    </ligand>
</feature>
<dbReference type="PANTHER" id="PTHR43032:SF3">
    <property type="entry name" value="PROTEIN-METHIONINE-SULFOXIDE REDUCTASE CATALYTIC SUBUNIT MSRP"/>
    <property type="match status" value="1"/>
</dbReference>
<feature type="binding site" evidence="5">
    <location>
        <position position="106"/>
    </location>
    <ligand>
        <name>Mo-molybdopterin</name>
        <dbReference type="ChEBI" id="CHEBI:71302"/>
    </ligand>
</feature>
<dbReference type="InterPro" id="IPR036374">
    <property type="entry name" value="OxRdtase_Mopterin-bd_sf"/>
</dbReference>
<gene>
    <name evidence="5" type="primary">msrP</name>
    <name evidence="7" type="ORF">J2X05_001088</name>
</gene>
<feature type="binding site" evidence="5">
    <location>
        <begin position="109"/>
        <end position="110"/>
    </location>
    <ligand>
        <name>Mo-molybdopterin</name>
        <dbReference type="ChEBI" id="CHEBI:71302"/>
    </ligand>
</feature>
<dbReference type="GO" id="GO:0016491">
    <property type="term" value="F:oxidoreductase activity"/>
    <property type="evidence" value="ECO:0007669"/>
    <property type="project" value="UniProtKB-KW"/>
</dbReference>
<keyword evidence="4 5" id="KW-0560">Oxidoreductase</keyword>
<dbReference type="SUPFAM" id="SSF56524">
    <property type="entry name" value="Oxidoreductase molybdopterin-binding domain"/>
    <property type="match status" value="1"/>
</dbReference>
<comment type="function">
    <text evidence="5">Part of the MsrPQ system that repairs oxidized periplasmic proteins containing methionine sulfoxide residues (Met-O), using respiratory chain electrons. Thus protects these proteins from oxidative-stress damage caused by reactive species of oxygen and chlorine generated by the host defense mechanisms. MsrPQ is essential for the maintenance of envelope integrity under bleach stress, rescuing a wide series of structurally unrelated periplasmic proteins from methionine oxidation. The catalytic subunit MsrP is non-stereospecific, being able to reduce both (R-) and (S-) diastereoisomers of methionine sulfoxide.</text>
</comment>
<comment type="cofactor">
    <cofactor evidence="5">
        <name>Mo-molybdopterin</name>
        <dbReference type="ChEBI" id="CHEBI:71302"/>
    </cofactor>
    <text evidence="5">Binds 1 Mo-molybdopterin (Mo-MPT) cofactor per subunit.</text>
</comment>
<evidence type="ECO:0000259" key="6">
    <source>
        <dbReference type="Pfam" id="PF00174"/>
    </source>
</evidence>
<evidence type="ECO:0000256" key="5">
    <source>
        <dbReference type="HAMAP-Rule" id="MF_01206"/>
    </source>
</evidence>
<sequence>MAQVYKPTILSIEVSMLIKKPTDIPSSEITPESIYNARRDFMRGAMSVAAMGVSASAIDVFATPTQVADKDLPGPDWLKMQIAGAIANQEKISEPLTPYEHVAAYNNFYEYGYDKTDPAAKSHILKPHPWTVEIVGEVNKPRTFGLEDLLKGVTLEERIYRLRCVEAWSMVVPWVGFSLADLIKRVEPTSKAKYVAFTTLERPSEMPEQKSRFSTIDWPYREGLRMDEAMHPLTTLAVGLYGKVLPNQNGAPLRLVVPWKYGFKYIKSIVKIEFTEKQPKTTWSMIAPDEYGFYANVNPQVSHPRWSQAEERRLPSGLLRPNIIPTQLFNGYAEQVAHLYKDMDLRKFY</sequence>